<dbReference type="EMBL" id="CM037614">
    <property type="protein sequence ID" value="KAH8017945.1"/>
    <property type="molecule type" value="Genomic_DNA"/>
</dbReference>
<protein>
    <submittedName>
        <fullName evidence="1">Uncharacterized protein</fullName>
    </submittedName>
</protein>
<gene>
    <name evidence="1" type="ORF">K3G42_033315</name>
</gene>
<accession>A0ACB8GDV0</accession>
<proteinExistence type="predicted"/>
<evidence type="ECO:0000313" key="2">
    <source>
        <dbReference type="Proteomes" id="UP000827872"/>
    </source>
</evidence>
<dbReference type="Proteomes" id="UP000827872">
    <property type="component" value="Linkage Group LG01"/>
</dbReference>
<comment type="caution">
    <text evidence="1">The sequence shown here is derived from an EMBL/GenBank/DDBJ whole genome shotgun (WGS) entry which is preliminary data.</text>
</comment>
<organism evidence="1 2">
    <name type="scientific">Sphaerodactylus townsendi</name>
    <dbReference type="NCBI Taxonomy" id="933632"/>
    <lineage>
        <taxon>Eukaryota</taxon>
        <taxon>Metazoa</taxon>
        <taxon>Chordata</taxon>
        <taxon>Craniata</taxon>
        <taxon>Vertebrata</taxon>
        <taxon>Euteleostomi</taxon>
        <taxon>Lepidosauria</taxon>
        <taxon>Squamata</taxon>
        <taxon>Bifurcata</taxon>
        <taxon>Gekkota</taxon>
        <taxon>Sphaerodactylidae</taxon>
        <taxon>Sphaerodactylus</taxon>
    </lineage>
</organism>
<name>A0ACB8GDV0_9SAUR</name>
<evidence type="ECO:0000313" key="1">
    <source>
        <dbReference type="EMBL" id="KAH8017945.1"/>
    </source>
</evidence>
<sequence>MYGGPEETKVSSVISIGKGTYTDCAIKRGIEELLIGGSHQKENKYLVVVTDGHPWDGYKEPCGGLEDAVNEAKHLGIKVFSIAISPNHLESRLSIIATDHTFRRNFTATAPQRDLEKTIDTITDMITENVEHQQKRLQCHSEVTLGRFVADICQKPCLPEVPRDPLEMQVMREKEGSRVCLVKKETLETLEKKEAEVTRAPEVQKDPRGRRASVGLTALTAERASLDFMGYLDVKDPLDLMACEDLLDQKAILVLMGPKEDREIPGLTEEQVDLGILESLEKRVSRGALEVLERKENREMRATLVQMALLERGEPMGKGGHKVSLASVDREGKR</sequence>
<keyword evidence="2" id="KW-1185">Reference proteome</keyword>
<reference evidence="1" key="1">
    <citation type="submission" date="2021-08" db="EMBL/GenBank/DDBJ databases">
        <title>The first chromosome-level gecko genome reveals the dynamic sex chromosomes of Neotropical dwarf geckos (Sphaerodactylidae: Sphaerodactylus).</title>
        <authorList>
            <person name="Pinto B.J."/>
            <person name="Keating S.E."/>
            <person name="Gamble T."/>
        </authorList>
    </citation>
    <scope>NUCLEOTIDE SEQUENCE</scope>
    <source>
        <strain evidence="1">TG3544</strain>
    </source>
</reference>